<keyword evidence="3 4" id="KW-0067">ATP-binding</keyword>
<dbReference type="Proteomes" id="UP000663444">
    <property type="component" value="Chromosome"/>
</dbReference>
<sequence length="1758" mass="196352">MNVASLVGAVAAAYLREELQAETGAVQSTARYVLNLGAEQVAAVARAVLADPFLNDRIDIKLPISLVSGQGLPEETLTTESATFYRNADCPKAAYLLAEHEHGEDASIREIAKLGPPELLERIDLWVREASKGLPIAQEQQKWWEKALTGLRDLRIVSIDRFAAYILRTRRENDEAGRPIIDALGAAMPALRLPNDPACFGSLKERQRGHASAWKQQFSNAHKRRSGLLLKQTSSQLLLSEEDLRNAFDKVAHQIPNACHPAIEAFIGAPSGWNAQAEALAEQDWEQIKPIFDGLQREKFNLGKNTLEYFSELEEDKLDDEEREYLKLLSKRSEKIDEDTDFYEAHRSEIKDDKKLKSAWDRFVYGRPIETTDFIAGICAVMEPLYNRMPPGDQRKLKIKCESATKRDLRSLNYEAGLYFAHRYAGLRRLFGGMIDWDVGDLFEFDKLVSDWKKGDKAKNKLNTSTAKPALQLKFVVELETTADGDSIQKHSTQLIWRYNPSCVASQLVDDWGRLTQNPFTACRTQREFTADKSIDLANVKTFMPAFDRDRGSFVPAAKADRNLDALWRKNLKECVDQAYLSAQDAKTLGEAFTTFECAYKLAIGDFSTKGGGADSVLNQTTAYSTLLESVLTLAKGDRNRDKLLKPLLMIGVAPIDGGRPAAVVAPWHPMRLAAIWRKSKLAVDLVSQVLGSIEAEGDPKLFFRDIAHDLEHALYPEIVLIWTNDGPQFLTVSDVVADYSLHEPPVADPKGENDTNESPAEGGSCVHDLVKRYLALQPHERCNMSVVLFNCDSARLPQAVVTKIGGMQDDEDDVRCQVLLRHIESQKLRNIYCSILSSEATADAYSASEASQDFMARLRISVIADQAPPPNPKDGHPYDIVFSQDVISRHAQLEWYLEQSEPADIRTLLPSRWSRRRPAARDDLKSAVFLCCPVQSAEGWAYVSAVASVFKGDRDESTAKRLLPVRQLDFADGRTKRIFEETHDLGNWVVNFDELLDRRQLMNHQVRVIRYKQLSTQGRNLIISSRAPMTLLRSMIMSRLKALQLPLTDAEVRALADRLIDDANDVSGDIVLRAATCGQSASELMGIVLSRRMLRDDFGTDQLVGWYFLDDYASWLGQREQQIADLLAICPQVAEDSTLRITLAVSEAKYVEIESLAAKRKESQKQLRDTLERLEDAIFGDPERLDRQSWLARLADLMLDGIRIPAARGIDLGEWRRAMREGRCEVHLKGLSHVFVPTSSDIDDPTIATEVPDARYAYQEIIGRKALKQLLMAYWHDQNTADVRRGMGFYHMDFEPTWRAPGSGVAFLRSAYRAPVRRPASRPAVPVPEPTPDTPAEVPTEPSIEYLLPTPVPSDSASLPVDSSPAQAQAHWAYSEIGDLIASALHLAPIAPEEEEWLKQTAFSTRSALQQLQLQAKLIDSALTPNSALLKFAGNANLTVEQVLKKRSELLTTYGLNVISVRPEPGAVMIAVERPKRQTIDIRSLWADWSPASNGWGNQELMIAVQENSGAPLFLSPGKDHAPHTLIAGSTGSGKSVLMQNIIMGIAATNTPEQAKIVLIDPKQGVDYFAFDRLPHIDGGVIDDQLSATQRLEELVAEMDLRYARFKETRVSNLAAYNAKVAANERLPVIWLIHDEFAEWMLTEDYKDAVSAIVQRLGVKARAAGIYLIFAAQRPDANVMPMQLRSNLGNRLILRVDSEGTSEIALGEKGAERLLGKGHMLAKLEGERGLIYAQVPFVDIEFVETLIRRMLKERTTA</sequence>
<comment type="subcellular location">
    <subcellularLocation>
        <location evidence="1">Endomembrane system</location>
    </subcellularLocation>
</comment>
<dbReference type="InterPro" id="IPR027417">
    <property type="entry name" value="P-loop_NTPase"/>
</dbReference>
<organism evidence="7 8">
    <name type="scientific">Azospira restricta</name>
    <dbReference type="NCBI Taxonomy" id="404405"/>
    <lineage>
        <taxon>Bacteria</taxon>
        <taxon>Pseudomonadati</taxon>
        <taxon>Pseudomonadota</taxon>
        <taxon>Betaproteobacteria</taxon>
        <taxon>Rhodocyclales</taxon>
        <taxon>Rhodocyclaceae</taxon>
        <taxon>Azospira</taxon>
    </lineage>
</organism>
<evidence type="ECO:0000313" key="7">
    <source>
        <dbReference type="EMBL" id="QRJ64571.1"/>
    </source>
</evidence>
<evidence type="ECO:0000256" key="5">
    <source>
        <dbReference type="SAM" id="MobiDB-lite"/>
    </source>
</evidence>
<evidence type="ECO:0000256" key="3">
    <source>
        <dbReference type="ARBA" id="ARBA00022840"/>
    </source>
</evidence>
<evidence type="ECO:0000256" key="2">
    <source>
        <dbReference type="ARBA" id="ARBA00022741"/>
    </source>
</evidence>
<dbReference type="GO" id="GO:0003677">
    <property type="term" value="F:DNA binding"/>
    <property type="evidence" value="ECO:0007669"/>
    <property type="project" value="InterPro"/>
</dbReference>
<name>A0A974SQG5_9RHOO</name>
<feature type="region of interest" description="Disordered" evidence="5">
    <location>
        <begin position="1319"/>
        <end position="1342"/>
    </location>
</feature>
<feature type="binding site" evidence="4">
    <location>
        <begin position="1530"/>
        <end position="1537"/>
    </location>
    <ligand>
        <name>ATP</name>
        <dbReference type="ChEBI" id="CHEBI:30616"/>
    </ligand>
</feature>
<dbReference type="EMBL" id="CP064781">
    <property type="protein sequence ID" value="QRJ64571.1"/>
    <property type="molecule type" value="Genomic_DNA"/>
</dbReference>
<dbReference type="PANTHER" id="PTHR22683">
    <property type="entry name" value="SPORULATION PROTEIN RELATED"/>
    <property type="match status" value="1"/>
</dbReference>
<dbReference type="PROSITE" id="PS50901">
    <property type="entry name" value="FTSK"/>
    <property type="match status" value="1"/>
</dbReference>
<dbReference type="KEGG" id="ares:IWH25_04240"/>
<proteinExistence type="predicted"/>
<dbReference type="InterPro" id="IPR050206">
    <property type="entry name" value="FtsK/SpoIIIE/SftA"/>
</dbReference>
<dbReference type="Gene3D" id="3.40.50.300">
    <property type="entry name" value="P-loop containing nucleotide triphosphate hydrolases"/>
    <property type="match status" value="1"/>
</dbReference>
<evidence type="ECO:0000256" key="4">
    <source>
        <dbReference type="PROSITE-ProRule" id="PRU00289"/>
    </source>
</evidence>
<evidence type="ECO:0000256" key="1">
    <source>
        <dbReference type="ARBA" id="ARBA00004308"/>
    </source>
</evidence>
<accession>A0A974SQG5</accession>
<dbReference type="PANTHER" id="PTHR22683:SF41">
    <property type="entry name" value="DNA TRANSLOCASE FTSK"/>
    <property type="match status" value="1"/>
</dbReference>
<dbReference type="InterPro" id="IPR002543">
    <property type="entry name" value="FtsK_dom"/>
</dbReference>
<dbReference type="RefSeq" id="WP_203388115.1">
    <property type="nucleotide sequence ID" value="NZ_CP064781.1"/>
</dbReference>
<feature type="domain" description="FtsK" evidence="6">
    <location>
        <begin position="1511"/>
        <end position="1704"/>
    </location>
</feature>
<protein>
    <submittedName>
        <fullName evidence="7">DUF87 domain-containing protein</fullName>
    </submittedName>
</protein>
<dbReference type="SUPFAM" id="SSF52540">
    <property type="entry name" value="P-loop containing nucleoside triphosphate hydrolases"/>
    <property type="match status" value="1"/>
</dbReference>
<feature type="region of interest" description="Disordered" evidence="5">
    <location>
        <begin position="744"/>
        <end position="763"/>
    </location>
</feature>
<dbReference type="Pfam" id="PF01580">
    <property type="entry name" value="FtsK_SpoIIIE"/>
    <property type="match status" value="1"/>
</dbReference>
<keyword evidence="2 4" id="KW-0547">Nucleotide-binding</keyword>
<evidence type="ECO:0000259" key="6">
    <source>
        <dbReference type="PROSITE" id="PS50901"/>
    </source>
</evidence>
<reference evidence="7" key="1">
    <citation type="submission" date="2020-11" db="EMBL/GenBank/DDBJ databases">
        <title>Azospira restricta DSM 18626 genome sequence.</title>
        <authorList>
            <person name="Moe W.M."/>
        </authorList>
    </citation>
    <scope>NUCLEOTIDE SEQUENCE</scope>
    <source>
        <strain evidence="7">DSM 18626</strain>
    </source>
</reference>
<evidence type="ECO:0000313" key="8">
    <source>
        <dbReference type="Proteomes" id="UP000663444"/>
    </source>
</evidence>
<keyword evidence="8" id="KW-1185">Reference proteome</keyword>
<dbReference type="GO" id="GO:0005524">
    <property type="term" value="F:ATP binding"/>
    <property type="evidence" value="ECO:0007669"/>
    <property type="project" value="UniProtKB-UniRule"/>
</dbReference>
<gene>
    <name evidence="7" type="ORF">IWH25_04240</name>
</gene>